<protein>
    <recommendedName>
        <fullName evidence="2">25S rRNA (uridine-N(3))-methyltransferase BMT5-like domain-containing protein</fullName>
    </recommendedName>
</protein>
<dbReference type="OrthoDB" id="273345at2759"/>
<dbReference type="PANTHER" id="PTHR11538:SF26">
    <property type="entry name" value="FERREDOXIN-FOLD ANTICODON-BINDING DOMAIN-CONTAINING PROTEIN 1"/>
    <property type="match status" value="1"/>
</dbReference>
<comment type="caution">
    <text evidence="3">The sequence shown here is derived from an EMBL/GenBank/DDBJ whole genome shotgun (WGS) entry which is preliminary data.</text>
</comment>
<dbReference type="SUPFAM" id="SSF53335">
    <property type="entry name" value="S-adenosyl-L-methionine-dependent methyltransferases"/>
    <property type="match status" value="1"/>
</dbReference>
<reference evidence="3 4" key="1">
    <citation type="journal article" date="2017" name="Nat. Commun.">
        <title>Genome assembly with in vitro proximity ligation data and whole-genome triplication in lettuce.</title>
        <authorList>
            <person name="Reyes-Chin-Wo S."/>
            <person name="Wang Z."/>
            <person name="Yang X."/>
            <person name="Kozik A."/>
            <person name="Arikit S."/>
            <person name="Song C."/>
            <person name="Xia L."/>
            <person name="Froenicke L."/>
            <person name="Lavelle D.O."/>
            <person name="Truco M.J."/>
            <person name="Xia R."/>
            <person name="Zhu S."/>
            <person name="Xu C."/>
            <person name="Xu H."/>
            <person name="Xu X."/>
            <person name="Cox K."/>
            <person name="Korf I."/>
            <person name="Meyers B.C."/>
            <person name="Michelmore R.W."/>
        </authorList>
    </citation>
    <scope>NUCLEOTIDE SEQUENCE [LARGE SCALE GENOMIC DNA]</scope>
    <source>
        <strain evidence="4">cv. Salinas</strain>
        <tissue evidence="3">Seedlings</tissue>
    </source>
</reference>
<keyword evidence="4" id="KW-1185">Reference proteome</keyword>
<feature type="domain" description="25S rRNA (uridine-N(3))-methyltransferase BMT5-like" evidence="2">
    <location>
        <begin position="36"/>
        <end position="201"/>
    </location>
</feature>
<dbReference type="PANTHER" id="PTHR11538">
    <property type="entry name" value="PHENYLALANYL-TRNA SYNTHETASE"/>
    <property type="match status" value="1"/>
</dbReference>
<evidence type="ECO:0000256" key="1">
    <source>
        <dbReference type="SAM" id="MobiDB-lite"/>
    </source>
</evidence>
<feature type="compositionally biased region" description="Polar residues" evidence="1">
    <location>
        <begin position="280"/>
        <end position="293"/>
    </location>
</feature>
<dbReference type="InterPro" id="IPR019446">
    <property type="entry name" value="BMT5-like"/>
</dbReference>
<proteinExistence type="predicted"/>
<dbReference type="Gene3D" id="3.40.50.150">
    <property type="entry name" value="Vaccinia Virus protein VP39"/>
    <property type="match status" value="1"/>
</dbReference>
<dbReference type="Gramene" id="rna-gnl|WGS:NBSK|LSAT_9X107920_mrna">
    <property type="protein sequence ID" value="cds-PLY81000.1"/>
    <property type="gene ID" value="gene-LSAT_9X107920"/>
</dbReference>
<name>A0A9R1UD04_LACSA</name>
<dbReference type="GO" id="GO:0005737">
    <property type="term" value="C:cytoplasm"/>
    <property type="evidence" value="ECO:0000318"/>
    <property type="project" value="GO_Central"/>
</dbReference>
<gene>
    <name evidence="3" type="ORF">LSAT_V11C900499250</name>
</gene>
<evidence type="ECO:0000313" key="3">
    <source>
        <dbReference type="EMBL" id="KAJ0184889.1"/>
    </source>
</evidence>
<dbReference type="AlphaFoldDB" id="A0A9R1UD04"/>
<feature type="region of interest" description="Disordered" evidence="1">
    <location>
        <begin position="274"/>
        <end position="293"/>
    </location>
</feature>
<sequence>MAEIAGIHKQQMKRKRSNEVVKEKWAKHYSSNHQILLVGEGDFSFSVSLAMAFGSASNIVASSIDTYDYLIKNYKNAKANLDILRKFGAQLLHVVNAVKMKNHTDLRKQKSDRIVYNFPHSGDRGKESDEDIIVNHQNLVQSFLWNARALLRPKGEIHVTHKTTHPYSCWNIEEVASECGLTLVECVKFKIEDYPGYNNKRGDRRNPDLSFPLGKCSTFKFMVSSNAKKSPPEFPYQKRLKKTLAEMNPIAEYLIDAGGLTYLTECLIPDLSDLQDDSETSSSDVGTSQPPHI</sequence>
<dbReference type="GO" id="GO:0070042">
    <property type="term" value="F:rRNA (uridine-N3-)-methyltransferase activity"/>
    <property type="evidence" value="ECO:0000318"/>
    <property type="project" value="GO_Central"/>
</dbReference>
<organism evidence="3 4">
    <name type="scientific">Lactuca sativa</name>
    <name type="common">Garden lettuce</name>
    <dbReference type="NCBI Taxonomy" id="4236"/>
    <lineage>
        <taxon>Eukaryota</taxon>
        <taxon>Viridiplantae</taxon>
        <taxon>Streptophyta</taxon>
        <taxon>Embryophyta</taxon>
        <taxon>Tracheophyta</taxon>
        <taxon>Spermatophyta</taxon>
        <taxon>Magnoliopsida</taxon>
        <taxon>eudicotyledons</taxon>
        <taxon>Gunneridae</taxon>
        <taxon>Pentapetalae</taxon>
        <taxon>asterids</taxon>
        <taxon>campanulids</taxon>
        <taxon>Asterales</taxon>
        <taxon>Asteraceae</taxon>
        <taxon>Cichorioideae</taxon>
        <taxon>Cichorieae</taxon>
        <taxon>Lactucinae</taxon>
        <taxon>Lactuca</taxon>
    </lineage>
</organism>
<dbReference type="GO" id="GO:0070475">
    <property type="term" value="P:rRNA base methylation"/>
    <property type="evidence" value="ECO:0000318"/>
    <property type="project" value="GO_Central"/>
</dbReference>
<evidence type="ECO:0000259" key="2">
    <source>
        <dbReference type="Pfam" id="PF10354"/>
    </source>
</evidence>
<accession>A0A9R1UD04</accession>
<evidence type="ECO:0000313" key="4">
    <source>
        <dbReference type="Proteomes" id="UP000235145"/>
    </source>
</evidence>
<dbReference type="Pfam" id="PF10354">
    <property type="entry name" value="BMT5-like"/>
    <property type="match status" value="1"/>
</dbReference>
<dbReference type="EMBL" id="NBSK02000009">
    <property type="protein sequence ID" value="KAJ0184889.1"/>
    <property type="molecule type" value="Genomic_DNA"/>
</dbReference>
<dbReference type="InterPro" id="IPR029063">
    <property type="entry name" value="SAM-dependent_MTases_sf"/>
</dbReference>
<dbReference type="Proteomes" id="UP000235145">
    <property type="component" value="Unassembled WGS sequence"/>
</dbReference>